<reference evidence="15 16" key="1">
    <citation type="submission" date="2011-10" db="EMBL/GenBank/DDBJ databases">
        <title>The Genome Sequence of Lachnospiraceae bacterium ACC2.</title>
        <authorList>
            <consortium name="The Broad Institute Genome Sequencing Platform"/>
            <person name="Earl A."/>
            <person name="Ward D."/>
            <person name="Feldgarden M."/>
            <person name="Gevers D."/>
            <person name="Sizova M."/>
            <person name="Hazen A."/>
            <person name="Epstein S."/>
            <person name="Young S.K."/>
            <person name="Zeng Q."/>
            <person name="Gargeya S."/>
            <person name="Fitzgerald M."/>
            <person name="Haas B."/>
            <person name="Abouelleil A."/>
            <person name="Alvarado L."/>
            <person name="Arachchi H.M."/>
            <person name="Berlin A."/>
            <person name="Brown A."/>
            <person name="Chapman S.B."/>
            <person name="Chen Z."/>
            <person name="Dunbar C."/>
            <person name="Freedman E."/>
            <person name="Gearin G."/>
            <person name="Goldberg J."/>
            <person name="Griggs A."/>
            <person name="Gujja S."/>
            <person name="Heiman D."/>
            <person name="Howarth C."/>
            <person name="Larson L."/>
            <person name="Lui A."/>
            <person name="MacDonald P.J.P."/>
            <person name="Montmayeur A."/>
            <person name="Murphy C."/>
            <person name="Neiman D."/>
            <person name="Pearson M."/>
            <person name="Priest M."/>
            <person name="Roberts A."/>
            <person name="Saif S."/>
            <person name="Shea T."/>
            <person name="Shenoy N."/>
            <person name="Sisk P."/>
            <person name="Stolte C."/>
            <person name="Sykes S."/>
            <person name="Wortman J."/>
            <person name="Nusbaum C."/>
            <person name="Birren B."/>
        </authorList>
    </citation>
    <scope>NUCLEOTIDE SEQUENCE [LARGE SCALE GENOMIC DNA]</scope>
    <source>
        <strain evidence="15 16">ACC2</strain>
    </source>
</reference>
<evidence type="ECO:0000259" key="13">
    <source>
        <dbReference type="Pfam" id="PF21760"/>
    </source>
</evidence>
<keyword evidence="6 9" id="KW-1133">Transmembrane helix</keyword>
<keyword evidence="16" id="KW-1185">Reference proteome</keyword>
<dbReference type="Pfam" id="PF07549">
    <property type="entry name" value="Sec_GG"/>
    <property type="match status" value="2"/>
</dbReference>
<feature type="transmembrane region" description="Helical" evidence="9">
    <location>
        <begin position="365"/>
        <end position="384"/>
    </location>
</feature>
<evidence type="ECO:0000259" key="12">
    <source>
        <dbReference type="Pfam" id="PF02355"/>
    </source>
</evidence>
<feature type="transmembrane region" description="Helical" evidence="9">
    <location>
        <begin position="599"/>
        <end position="620"/>
    </location>
</feature>
<comment type="caution">
    <text evidence="15">The sequence shown here is derived from an EMBL/GenBank/DDBJ whole genome shotgun (WGS) entry which is preliminary data.</text>
</comment>
<dbReference type="PRINTS" id="PR01755">
    <property type="entry name" value="SECFTRNLCASE"/>
</dbReference>
<proteinExistence type="inferred from homology"/>
<dbReference type="HAMAP" id="MF_01464_B">
    <property type="entry name" value="SecF_B"/>
    <property type="match status" value="1"/>
</dbReference>
<dbReference type="InterPro" id="IPR022813">
    <property type="entry name" value="SecD/SecF_arch_bac"/>
</dbReference>
<dbReference type="NCBIfam" id="TIGR00966">
    <property type="entry name" value="transloc_SecF"/>
    <property type="match status" value="1"/>
</dbReference>
<feature type="domain" description="SecDF P1 head subdomain" evidence="14">
    <location>
        <begin position="120"/>
        <end position="219"/>
    </location>
</feature>
<evidence type="ECO:0000256" key="7">
    <source>
        <dbReference type="ARBA" id="ARBA00023010"/>
    </source>
</evidence>
<evidence type="ECO:0000256" key="2">
    <source>
        <dbReference type="ARBA" id="ARBA00022448"/>
    </source>
</evidence>
<feature type="transmembrane region" description="Helical" evidence="9">
    <location>
        <begin position="337"/>
        <end position="359"/>
    </location>
</feature>
<feature type="transmembrane region" description="Helical" evidence="9">
    <location>
        <begin position="420"/>
        <end position="439"/>
    </location>
</feature>
<dbReference type="InterPro" id="IPR005791">
    <property type="entry name" value="SecD"/>
</dbReference>
<dbReference type="InterPro" id="IPR048631">
    <property type="entry name" value="SecD_1st"/>
</dbReference>
<dbReference type="SUPFAM" id="SSF82866">
    <property type="entry name" value="Multidrug efflux transporter AcrB transmembrane domain"/>
    <property type="match status" value="2"/>
</dbReference>
<feature type="transmembrane region" description="Helical" evidence="9">
    <location>
        <begin position="9"/>
        <end position="27"/>
    </location>
</feature>
<evidence type="ECO:0000313" key="16">
    <source>
        <dbReference type="Proteomes" id="UP000018466"/>
    </source>
</evidence>
<dbReference type="NCBIfam" id="TIGR01129">
    <property type="entry name" value="secD"/>
    <property type="match status" value="1"/>
</dbReference>
<feature type="domain" description="Protein translocase subunit SecDF P1" evidence="13">
    <location>
        <begin position="62"/>
        <end position="117"/>
    </location>
</feature>
<keyword evidence="7 9" id="KW-0811">Translocation</keyword>
<gene>
    <name evidence="10" type="primary">secF</name>
    <name evidence="9" type="synonym">secD</name>
    <name evidence="15" type="ORF">HMPREF9623_01617</name>
</gene>
<dbReference type="RefSeq" id="WP_009533449.1">
    <property type="nucleotide sequence ID" value="NZ_JH590863.1"/>
</dbReference>
<dbReference type="GO" id="GO:0015450">
    <property type="term" value="F:protein-transporting ATPase activity"/>
    <property type="evidence" value="ECO:0007669"/>
    <property type="project" value="InterPro"/>
</dbReference>
<dbReference type="InterPro" id="IPR005665">
    <property type="entry name" value="SecF_bac"/>
</dbReference>
<dbReference type="NCBIfam" id="TIGR00916">
    <property type="entry name" value="2A0604s01"/>
    <property type="match status" value="2"/>
</dbReference>
<dbReference type="PANTHER" id="PTHR30081:SF1">
    <property type="entry name" value="PROTEIN TRANSLOCASE SUBUNIT SECD"/>
    <property type="match status" value="1"/>
</dbReference>
<comment type="subcellular location">
    <subcellularLocation>
        <location evidence="1 9">Cell membrane</location>
        <topology evidence="1 9">Multi-pass membrane protein</topology>
    </subcellularLocation>
</comment>
<feature type="transmembrane region" description="Helical" evidence="9">
    <location>
        <begin position="245"/>
        <end position="263"/>
    </location>
</feature>
<feature type="transmembrane region" description="Helical" evidence="9">
    <location>
        <begin position="547"/>
        <end position="564"/>
    </location>
</feature>
<accession>A0AA36Y410</accession>
<dbReference type="InterPro" id="IPR022646">
    <property type="entry name" value="SecD/SecF_CS"/>
</dbReference>
<feature type="compositionally biased region" description="Basic and acidic residues" evidence="11">
    <location>
        <begin position="709"/>
        <end position="725"/>
    </location>
</feature>
<evidence type="ECO:0000256" key="5">
    <source>
        <dbReference type="ARBA" id="ARBA00022927"/>
    </source>
</evidence>
<name>A0AA36Y410_9FIRM</name>
<feature type="transmembrane region" description="Helical" evidence="9">
    <location>
        <begin position="571"/>
        <end position="593"/>
    </location>
</feature>
<dbReference type="Gene3D" id="1.20.1640.10">
    <property type="entry name" value="Multidrug efflux transporter AcrB transmembrane domain"/>
    <property type="match status" value="2"/>
</dbReference>
<dbReference type="GeneID" id="86941343"/>
<evidence type="ECO:0000256" key="3">
    <source>
        <dbReference type="ARBA" id="ARBA00022475"/>
    </source>
</evidence>
<keyword evidence="2 9" id="KW-0813">Transport</keyword>
<protein>
    <recommendedName>
        <fullName evidence="9 10">Multifunctional fusion protein</fullName>
    </recommendedName>
    <domain>
        <recommendedName>
            <fullName evidence="9">Protein translocase subunit SecD</fullName>
        </recommendedName>
    </domain>
    <domain>
        <recommendedName>
            <fullName evidence="10">Protein-export membrane protein SecF</fullName>
        </recommendedName>
    </domain>
</protein>
<evidence type="ECO:0000256" key="4">
    <source>
        <dbReference type="ARBA" id="ARBA00022692"/>
    </source>
</evidence>
<dbReference type="Pfam" id="PF21760">
    <property type="entry name" value="SecD_1st"/>
    <property type="match status" value="1"/>
</dbReference>
<dbReference type="Pfam" id="PF22599">
    <property type="entry name" value="SecDF_P1_head"/>
    <property type="match status" value="1"/>
</dbReference>
<comment type="caution">
    <text evidence="9">Lacks conserved residue(s) required for the propagation of feature annotation.</text>
</comment>
<feature type="domain" description="Protein export membrane protein SecD/SecF C-terminal" evidence="12">
    <location>
        <begin position="221"/>
        <end position="389"/>
    </location>
</feature>
<evidence type="ECO:0000256" key="9">
    <source>
        <dbReference type="HAMAP-Rule" id="MF_01463"/>
    </source>
</evidence>
<dbReference type="InterPro" id="IPR022645">
    <property type="entry name" value="SecD/SecF_bac"/>
</dbReference>
<feature type="region of interest" description="Disordered" evidence="11">
    <location>
        <begin position="709"/>
        <end position="731"/>
    </location>
</feature>
<evidence type="ECO:0000256" key="6">
    <source>
        <dbReference type="ARBA" id="ARBA00022989"/>
    </source>
</evidence>
<dbReference type="GO" id="GO:0065002">
    <property type="term" value="P:intracellular protein transmembrane transport"/>
    <property type="evidence" value="ECO:0007669"/>
    <property type="project" value="UniProtKB-UniRule"/>
</dbReference>
<dbReference type="GO" id="GO:0005886">
    <property type="term" value="C:plasma membrane"/>
    <property type="evidence" value="ECO:0007669"/>
    <property type="project" value="UniProtKB-SubCell"/>
</dbReference>
<comment type="subunit">
    <text evidence="10">Forms a complex with SecD. Part of the essential Sec protein translocation apparatus which comprises SecA, SecYEG and auxiliary proteins SecDF. Other proteins may also be involved.</text>
</comment>
<dbReference type="GO" id="GO:0043952">
    <property type="term" value="P:protein transport by the Sec complex"/>
    <property type="evidence" value="ECO:0007669"/>
    <property type="project" value="UniProtKB-UniRule"/>
</dbReference>
<keyword evidence="4 9" id="KW-0812">Transmembrane</keyword>
<dbReference type="InterPro" id="IPR055344">
    <property type="entry name" value="SecD_SecF_C_bact"/>
</dbReference>
<feature type="transmembrane region" description="Helical" evidence="9">
    <location>
        <begin position="675"/>
        <end position="698"/>
    </location>
</feature>
<dbReference type="HAMAP" id="MF_01463_B">
    <property type="entry name" value="SecD_B"/>
    <property type="match status" value="1"/>
</dbReference>
<dbReference type="InterPro" id="IPR054384">
    <property type="entry name" value="SecDF_P1_head"/>
</dbReference>
<sequence>MKSEKGKGALRLLVLLAVLVGFLYLAFDSMRGNKIKLGLDLAGGVSITYQAKEENPSSQDMKDTIFKLQRRVETYSTEAQVYQEGRNRINIDIPGVSDANQILEDLGRPGSLTFVDPSGNTILTGDQVKSAKPAQMQNKTTGQSQYLVELVFTEEGSKAFAEATSKLVGQRIAIIYDGRTYSNPVVKEAITGGTCQIDGMQSYDEADQLASTIRIGSLRLELEELRSNVVGAQLGQQAIHTSLKAGAVGFLAIVAIMVGIFWLPGLAASLALALYISLTVCLISAFDITMTLPGIAGIILSVGMAVDANVIIFTRIREEIGLGRSVRDAVKAGFHKALSAIVDGNITTLIAAAVLYIMGTGTIKGFATTLGLGVVVSMFTALLITRSWVTAFLELGLDKKGLFGAVKERKTFDFIGKRKFFFGFALVVIASGFIGMGVYQAKTGSALNFGLDFKGGTSTNVTFNQDMSLEQIDAEVKPVVAAVTGDNDIQAAKVQGTNEVIIKTRALSVEERQSLDQALAEKFSVDQEKITAESITGTISGEMRRDAVLAVAIALLLMLVYIRFRFSNFRFAASAIMCLCHDVLVLFAFYVLFRWSIGSSFVACILTLVGYSINDTIVIFDRIRENQKLYPRMDRKELANKSITETFSRSVLTSLTTFVTIFILFLLGVSSIRDFTLPLMVGTIFGTYSSIAIASPLWDLMETRHDKQRAEAEAAAKEAEKAEKAAKKKKK</sequence>
<organism evidence="15 16">
    <name type="scientific">Stomatobaculum longum</name>
    <dbReference type="NCBI Taxonomy" id="796942"/>
    <lineage>
        <taxon>Bacteria</taxon>
        <taxon>Bacillati</taxon>
        <taxon>Bacillota</taxon>
        <taxon>Clostridia</taxon>
        <taxon>Lachnospirales</taxon>
        <taxon>Lachnospiraceae</taxon>
        <taxon>Stomatobaculum</taxon>
    </lineage>
</organism>
<evidence type="ECO:0000256" key="1">
    <source>
        <dbReference type="ARBA" id="ARBA00004651"/>
    </source>
</evidence>
<dbReference type="EMBL" id="AGEL01000013">
    <property type="protein sequence ID" value="EHO16071.1"/>
    <property type="molecule type" value="Genomic_DNA"/>
</dbReference>
<dbReference type="GO" id="GO:0006605">
    <property type="term" value="P:protein targeting"/>
    <property type="evidence" value="ECO:0007669"/>
    <property type="project" value="UniProtKB-UniRule"/>
</dbReference>
<evidence type="ECO:0000313" key="15">
    <source>
        <dbReference type="EMBL" id="EHO16071.1"/>
    </source>
</evidence>
<dbReference type="PANTHER" id="PTHR30081">
    <property type="entry name" value="PROTEIN-EXPORT MEMBRANE PROTEIN SEC"/>
    <property type="match status" value="1"/>
</dbReference>
<dbReference type="Pfam" id="PF02355">
    <property type="entry name" value="SecD_SecF_C"/>
    <property type="match status" value="2"/>
</dbReference>
<evidence type="ECO:0000256" key="11">
    <source>
        <dbReference type="SAM" id="MobiDB-lite"/>
    </source>
</evidence>
<keyword evidence="8 9" id="KW-0472">Membrane</keyword>
<evidence type="ECO:0000259" key="14">
    <source>
        <dbReference type="Pfam" id="PF22599"/>
    </source>
</evidence>
<dbReference type="Proteomes" id="UP000018466">
    <property type="component" value="Unassembled WGS sequence"/>
</dbReference>
<dbReference type="Gene3D" id="3.30.1360.200">
    <property type="match status" value="1"/>
</dbReference>
<dbReference type="AlphaFoldDB" id="A0AA36Y410"/>
<comment type="function">
    <text evidence="9">Part of the Sec protein translocase complex. Interacts with the SecYEG preprotein conducting channel. SecDF uses the proton motive force (PMF) to complete protein translocation after the ATP-dependent function of SecA.</text>
</comment>
<keyword evidence="3 9" id="KW-1003">Cell membrane</keyword>
<feature type="domain" description="Protein export membrane protein SecD/SecF C-terminal" evidence="12">
    <location>
        <begin position="521"/>
        <end position="703"/>
    </location>
</feature>
<dbReference type="InterPro" id="IPR048634">
    <property type="entry name" value="SecD_SecF_C"/>
</dbReference>
<feature type="transmembrane region" description="Helical" evidence="9">
    <location>
        <begin position="651"/>
        <end position="669"/>
    </location>
</feature>
<comment type="similarity">
    <text evidence="9">Belongs to the SecD/SecF family. SecD subfamily.</text>
</comment>
<evidence type="ECO:0000256" key="10">
    <source>
        <dbReference type="HAMAP-Rule" id="MF_01464"/>
    </source>
</evidence>
<keyword evidence="5 9" id="KW-0653">Protein transport</keyword>
<comment type="similarity">
    <text evidence="10">Belongs to the SecD/SecF family. SecF subfamily.</text>
</comment>
<comment type="subunit">
    <text evidence="9">Forms a complex with SecF. Part of the essential Sec protein translocation apparatus which comprises SecA, SecYEG and auxiliary proteins SecDF. Other proteins may also be involved.</text>
</comment>
<evidence type="ECO:0000256" key="8">
    <source>
        <dbReference type="ARBA" id="ARBA00023136"/>
    </source>
</evidence>